<keyword evidence="3" id="KW-1185">Reference proteome</keyword>
<name>A0A2T7A1V8_TUBBO</name>
<accession>A0A2T7A1V8</accession>
<evidence type="ECO:0000313" key="3">
    <source>
        <dbReference type="Proteomes" id="UP000244722"/>
    </source>
</evidence>
<dbReference type="AlphaFoldDB" id="A0A2T7A1V8"/>
<comment type="caution">
    <text evidence="2">The sequence shown here is derived from an EMBL/GenBank/DDBJ whole genome shotgun (WGS) entry which is preliminary data.</text>
</comment>
<proteinExistence type="predicted"/>
<organism evidence="2 3">
    <name type="scientific">Tuber borchii</name>
    <name type="common">White truffle</name>
    <dbReference type="NCBI Taxonomy" id="42251"/>
    <lineage>
        <taxon>Eukaryota</taxon>
        <taxon>Fungi</taxon>
        <taxon>Dikarya</taxon>
        <taxon>Ascomycota</taxon>
        <taxon>Pezizomycotina</taxon>
        <taxon>Pezizomycetes</taxon>
        <taxon>Pezizales</taxon>
        <taxon>Tuberaceae</taxon>
        <taxon>Tuber</taxon>
    </lineage>
</organism>
<sequence length="109" mass="12488">MSFIKNKLHNIVADVREAKAAVQSHNVGSYDAPPASNMHSEQHLPPPPPRSLPHGWTARFDEKEGKFAYCMGVDGVEQWEFHERWGSRGWERGHDVLHGRCARNCDRRD</sequence>
<protein>
    <recommendedName>
        <fullName evidence="4">WW domain-containing protein</fullName>
    </recommendedName>
</protein>
<evidence type="ECO:0000313" key="2">
    <source>
        <dbReference type="EMBL" id="PUU81698.1"/>
    </source>
</evidence>
<dbReference type="Proteomes" id="UP000244722">
    <property type="component" value="Unassembled WGS sequence"/>
</dbReference>
<reference evidence="2 3" key="1">
    <citation type="submission" date="2017-04" db="EMBL/GenBank/DDBJ databases">
        <title>Draft genome sequence of Tuber borchii Vittad., a whitish edible truffle.</title>
        <authorList>
            <consortium name="DOE Joint Genome Institute"/>
            <person name="Murat C."/>
            <person name="Kuo A."/>
            <person name="Barry K.W."/>
            <person name="Clum A."/>
            <person name="Dockter R.B."/>
            <person name="Fauchery L."/>
            <person name="Iotti M."/>
            <person name="Kohler A."/>
            <person name="Labutti K."/>
            <person name="Lindquist E.A."/>
            <person name="Lipzen A."/>
            <person name="Ohm R.A."/>
            <person name="Wang M."/>
            <person name="Grigoriev I.V."/>
            <person name="Zambonelli A."/>
            <person name="Martin F.M."/>
        </authorList>
    </citation>
    <scope>NUCLEOTIDE SEQUENCE [LARGE SCALE GENOMIC DNA]</scope>
    <source>
        <strain evidence="2 3">Tbo3840</strain>
    </source>
</reference>
<dbReference type="EMBL" id="NESQ01000041">
    <property type="protein sequence ID" value="PUU81698.1"/>
    <property type="molecule type" value="Genomic_DNA"/>
</dbReference>
<gene>
    <name evidence="2" type="ORF">B9Z19DRAFT_1099539</name>
</gene>
<feature type="region of interest" description="Disordered" evidence="1">
    <location>
        <begin position="24"/>
        <end position="52"/>
    </location>
</feature>
<evidence type="ECO:0000256" key="1">
    <source>
        <dbReference type="SAM" id="MobiDB-lite"/>
    </source>
</evidence>
<dbReference type="OrthoDB" id="5370362at2759"/>
<evidence type="ECO:0008006" key="4">
    <source>
        <dbReference type="Google" id="ProtNLM"/>
    </source>
</evidence>